<dbReference type="Gene3D" id="3.40.50.300">
    <property type="entry name" value="P-loop containing nucleotide triphosphate hydrolases"/>
    <property type="match status" value="1"/>
</dbReference>
<proteinExistence type="predicted"/>
<accession>A0A1V1NWC1</accession>
<evidence type="ECO:0000259" key="1">
    <source>
        <dbReference type="SMART" id="SM00382"/>
    </source>
</evidence>
<name>A0A1V1NWC1_9BACT</name>
<reference evidence="3" key="1">
    <citation type="submission" date="2012-11" db="EMBL/GenBank/DDBJ databases">
        <authorList>
            <person name="Lucero-Rivera Y.E."/>
            <person name="Tovar-Ramirez D."/>
        </authorList>
    </citation>
    <scope>NUCLEOTIDE SEQUENCE [LARGE SCALE GENOMIC DNA]</scope>
    <source>
        <strain evidence="3">Araruama</strain>
    </source>
</reference>
<dbReference type="GO" id="GO:0016887">
    <property type="term" value="F:ATP hydrolysis activity"/>
    <property type="evidence" value="ECO:0007669"/>
    <property type="project" value="InterPro"/>
</dbReference>
<dbReference type="InterPro" id="IPR003593">
    <property type="entry name" value="AAA+_ATPase"/>
</dbReference>
<organism evidence="2 3">
    <name type="scientific">Candidatus Magnetoglobus multicellularis str. Araruama</name>
    <dbReference type="NCBI Taxonomy" id="890399"/>
    <lineage>
        <taxon>Bacteria</taxon>
        <taxon>Pseudomonadati</taxon>
        <taxon>Thermodesulfobacteriota</taxon>
        <taxon>Desulfobacteria</taxon>
        <taxon>Desulfobacterales</taxon>
        <taxon>Desulfobacteraceae</taxon>
        <taxon>Candidatus Magnetoglobus</taxon>
    </lineage>
</organism>
<comment type="caution">
    <text evidence="2">The sequence shown here is derived from an EMBL/GenBank/DDBJ whole genome shotgun (WGS) entry which is preliminary data.</text>
</comment>
<dbReference type="InterPro" id="IPR051396">
    <property type="entry name" value="Bact_Antivir_Def_Nuclease"/>
</dbReference>
<dbReference type="PANTHER" id="PTHR43581">
    <property type="entry name" value="ATP/GTP PHOSPHATASE"/>
    <property type="match status" value="1"/>
</dbReference>
<dbReference type="InterPro" id="IPR027417">
    <property type="entry name" value="P-loop_NTPase"/>
</dbReference>
<evidence type="ECO:0000313" key="3">
    <source>
        <dbReference type="Proteomes" id="UP000189670"/>
    </source>
</evidence>
<dbReference type="CDD" id="cd00267">
    <property type="entry name" value="ABC_ATPase"/>
    <property type="match status" value="1"/>
</dbReference>
<dbReference type="Pfam" id="PF13304">
    <property type="entry name" value="AAA_21"/>
    <property type="match status" value="1"/>
</dbReference>
<dbReference type="SUPFAM" id="SSF52540">
    <property type="entry name" value="P-loop containing nucleoside triphosphate hydrolases"/>
    <property type="match status" value="1"/>
</dbReference>
<sequence length="345" mass="40568">MEIKISTLRVIECGPLKDVIIDFNDSEKNQPQSVTILAGANGSGKTTTLELIFSLLDLFKFSPEANSDFINNLNIVHILKQTEYAELRLIIDNEICIVFWGEIEHNDKIKNIHGIQRYFDEEGNKKWKIYSKGHIPKKINAFVNNLEKTPLDFPFYPYNEPKNYQIPTILYFPYNRELLNVKGDQVYREQGNYYFNYRYQINRTFKGSFESYLIWLDYSDQELFHIVIQFLNHLNFGGKKFNIRRKDLSVIVTTKDQSQHELSALSSGEQSLLIMLLEIRRRIIPGSIVIIDEIENSLHPEFQYLIAKSLMNLQKEIQFQLLLTTHQHEFVKIFGRNNARILTEF</sequence>
<gene>
    <name evidence="2" type="ORF">OMM_05449</name>
</gene>
<evidence type="ECO:0000313" key="2">
    <source>
        <dbReference type="EMBL" id="ETR66858.1"/>
    </source>
</evidence>
<dbReference type="GO" id="GO:0005524">
    <property type="term" value="F:ATP binding"/>
    <property type="evidence" value="ECO:0007669"/>
    <property type="project" value="InterPro"/>
</dbReference>
<dbReference type="SMART" id="SM00382">
    <property type="entry name" value="AAA"/>
    <property type="match status" value="1"/>
</dbReference>
<dbReference type="PANTHER" id="PTHR43581:SF4">
    <property type="entry name" value="ATP_GTP PHOSPHATASE"/>
    <property type="match status" value="1"/>
</dbReference>
<dbReference type="EMBL" id="ATBP01001705">
    <property type="protein sequence ID" value="ETR66858.1"/>
    <property type="molecule type" value="Genomic_DNA"/>
</dbReference>
<dbReference type="Proteomes" id="UP000189670">
    <property type="component" value="Unassembled WGS sequence"/>
</dbReference>
<dbReference type="AlphaFoldDB" id="A0A1V1NWC1"/>
<dbReference type="InterPro" id="IPR003959">
    <property type="entry name" value="ATPase_AAA_core"/>
</dbReference>
<feature type="domain" description="AAA+ ATPase" evidence="1">
    <location>
        <begin position="31"/>
        <end position="345"/>
    </location>
</feature>
<protein>
    <recommendedName>
        <fullName evidence="1">AAA+ ATPase domain-containing protein</fullName>
    </recommendedName>
</protein>